<evidence type="ECO:0000256" key="1">
    <source>
        <dbReference type="ARBA" id="ARBA00006088"/>
    </source>
</evidence>
<dbReference type="Pfam" id="PF01832">
    <property type="entry name" value="Glucosaminidase"/>
    <property type="match status" value="1"/>
</dbReference>
<feature type="signal peptide" evidence="4">
    <location>
        <begin position="1"/>
        <end position="23"/>
    </location>
</feature>
<accession>A0A6N3FNH0</accession>
<feature type="compositionally biased region" description="Polar residues" evidence="3">
    <location>
        <begin position="278"/>
        <end position="309"/>
    </location>
</feature>
<feature type="compositionally biased region" description="Low complexity" evidence="3">
    <location>
        <begin position="37"/>
        <end position="47"/>
    </location>
</feature>
<dbReference type="Gene3D" id="4.10.80.30">
    <property type="entry name" value="DNA polymerase, domain 6"/>
    <property type="match status" value="1"/>
</dbReference>
<dbReference type="GO" id="GO:0004040">
    <property type="term" value="F:amidase activity"/>
    <property type="evidence" value="ECO:0007669"/>
    <property type="project" value="InterPro"/>
</dbReference>
<feature type="compositionally biased region" description="Polar residues" evidence="3">
    <location>
        <begin position="147"/>
        <end position="180"/>
    </location>
</feature>
<evidence type="ECO:0000256" key="3">
    <source>
        <dbReference type="SAM" id="MobiDB-lite"/>
    </source>
</evidence>
<feature type="compositionally biased region" description="Basic and acidic residues" evidence="3">
    <location>
        <begin position="310"/>
        <end position="327"/>
    </location>
</feature>
<dbReference type="EMBL" id="CACRUO010000065">
    <property type="protein sequence ID" value="VYU53614.1"/>
    <property type="molecule type" value="Genomic_DNA"/>
</dbReference>
<dbReference type="InterPro" id="IPR051056">
    <property type="entry name" value="Glycosyl_Hydrolase_73"/>
</dbReference>
<feature type="compositionally biased region" description="Polar residues" evidence="3">
    <location>
        <begin position="93"/>
        <end position="108"/>
    </location>
</feature>
<protein>
    <submittedName>
        <fullName evidence="6">N-acetylmuramoyl-L-alanine amidase domain-containing protein</fullName>
    </submittedName>
</protein>
<evidence type="ECO:0000256" key="4">
    <source>
        <dbReference type="SAM" id="SignalP"/>
    </source>
</evidence>
<name>A0A6N3FNH0_STASI</name>
<feature type="domain" description="Peptidase C51" evidence="5">
    <location>
        <begin position="600"/>
        <end position="729"/>
    </location>
</feature>
<feature type="compositionally biased region" description="Basic and acidic residues" evidence="3">
    <location>
        <begin position="53"/>
        <end position="63"/>
    </location>
</feature>
<dbReference type="SMART" id="SM00047">
    <property type="entry name" value="LYZ2"/>
    <property type="match status" value="1"/>
</dbReference>
<dbReference type="NCBIfam" id="NF006360">
    <property type="entry name" value="PRK08581.1-2"/>
    <property type="match status" value="1"/>
</dbReference>
<feature type="compositionally biased region" description="Polar residues" evidence="3">
    <location>
        <begin position="365"/>
        <end position="382"/>
    </location>
</feature>
<dbReference type="InterPro" id="IPR007921">
    <property type="entry name" value="CHAP_dom"/>
</dbReference>
<dbReference type="PANTHER" id="PTHR33308">
    <property type="entry name" value="PEPTIDOGLYCAN HYDROLASE FLGJ"/>
    <property type="match status" value="1"/>
</dbReference>
<evidence type="ECO:0000259" key="5">
    <source>
        <dbReference type="PROSITE" id="PS50911"/>
    </source>
</evidence>
<dbReference type="Gene3D" id="1.10.530.10">
    <property type="match status" value="1"/>
</dbReference>
<proteinExistence type="inferred from homology"/>
<reference evidence="6" key="1">
    <citation type="submission" date="2019-11" db="EMBL/GenBank/DDBJ databases">
        <authorList>
            <person name="Feng L."/>
        </authorList>
    </citation>
    <scope>NUCLEOTIDE SEQUENCE</scope>
    <source>
        <strain evidence="6">SsimulansLFYP27</strain>
    </source>
</reference>
<evidence type="ECO:0000256" key="2">
    <source>
        <dbReference type="ARBA" id="ARBA00022801"/>
    </source>
</evidence>
<dbReference type="RefSeq" id="WP_002480251.1">
    <property type="nucleotide sequence ID" value="NZ_CACRUO010000065.1"/>
</dbReference>
<keyword evidence="2" id="KW-0378">Hydrolase</keyword>
<feature type="compositionally biased region" description="Polar residues" evidence="3">
    <location>
        <begin position="218"/>
        <end position="235"/>
    </location>
</feature>
<dbReference type="SUPFAM" id="SSF54001">
    <property type="entry name" value="Cysteine proteinases"/>
    <property type="match status" value="1"/>
</dbReference>
<dbReference type="AlphaFoldDB" id="A0A6N3FNH0"/>
<feature type="compositionally biased region" description="Basic and acidic residues" evidence="3">
    <location>
        <begin position="109"/>
        <end position="135"/>
    </location>
</feature>
<dbReference type="InterPro" id="IPR002901">
    <property type="entry name" value="MGlyc_endo_b_GlcNAc-like_dom"/>
</dbReference>
<dbReference type="InterPro" id="IPR038765">
    <property type="entry name" value="Papain-like_cys_pep_sf"/>
</dbReference>
<feature type="compositionally biased region" description="Low complexity" evidence="3">
    <location>
        <begin position="350"/>
        <end position="360"/>
    </location>
</feature>
<dbReference type="PROSITE" id="PS50911">
    <property type="entry name" value="CHAP"/>
    <property type="match status" value="1"/>
</dbReference>
<keyword evidence="4" id="KW-0732">Signal</keyword>
<evidence type="ECO:0000313" key="6">
    <source>
        <dbReference type="EMBL" id="VYU53614.1"/>
    </source>
</evidence>
<dbReference type="Pfam" id="PF05257">
    <property type="entry name" value="CHAP"/>
    <property type="match status" value="1"/>
</dbReference>
<gene>
    <name evidence="6" type="ORF">SSLFYP27_02571</name>
</gene>
<comment type="similarity">
    <text evidence="1">In the N-terminal section; belongs to the N-acetylmuramoyl-L-alanine amidase 2 family.</text>
</comment>
<feature type="compositionally biased region" description="Basic and acidic residues" evidence="3">
    <location>
        <begin position="265"/>
        <end position="277"/>
    </location>
</feature>
<feature type="chain" id="PRO_5039004361" evidence="4">
    <location>
        <begin position="24"/>
        <end position="733"/>
    </location>
</feature>
<feature type="region of interest" description="Disordered" evidence="3">
    <location>
        <begin position="15"/>
        <end position="402"/>
    </location>
</feature>
<dbReference type="Gene3D" id="3.90.1720.10">
    <property type="entry name" value="endopeptidase domain like (from Nostoc punctiforme)"/>
    <property type="match status" value="1"/>
</dbReference>
<feature type="compositionally biased region" description="Basic and acidic residues" evidence="3">
    <location>
        <begin position="336"/>
        <end position="349"/>
    </location>
</feature>
<sequence>MKKQKLLVCMLSTSLLVPSFPLSDVQAETTDKVTAPSQSDASSSDRASNTKQDTQENQKETSKPHKASKTQSSDSDTSLKSDEKDDVESESETNTQSKDTSSTPSDNTTRNEVESDYDAHTLDFFKSTPKRDSSSRFESLFNRLFPSYSNRSETTDTNQETSDSNASNEQALDNKNETYYQGQPQTKTPPEETPIETDKQSEDSTTTSNETTPKEDTPSNQEQSSDTSSNTTPETSQDDQDIFNKLDEASNNVTNNNQEETEQPTENKDSAQPKQADDANQTTQPKETETNSNNEDTADNQNTADSTQTESKEDTNDTSSKADDRVLESILDQYSEDAKQNKADYDAQKQNDNNSNQSSEDASKQKSNQNDTSNASNPQLPSKAQLENKKKPAQSFEDGLNRSDIRTTATFELLPNLSSDNSESGDIAVTENKDTRDFIKTIAKDAHDVGQDEDIYASVMIAQAILESDSGNSTLARAPHYNLFGIKGAYKGHSANFNTLEDSGSSMYQISAAFRSYPSEKESLEDYADLIKNGIDGNPTIYQPTWKSEAATYRDATRHLSRTYATDTRYADKLNSLIKHYDLTRFDKKTMPDLADYQPSDEDHEGDFKPFAETTDNMPYPHGQCTWYVYNRMPQFNKTISGDLGDARNWNNRAERKGYHVSSTPKAHTAVVFEAGQQGADSIYGHVAFVEKVNSDGSIVISESNVQGLGVISYRTIDAEDASELSYIEGQDK</sequence>
<organism evidence="6">
    <name type="scientific">Staphylococcus simulans</name>
    <dbReference type="NCBI Taxonomy" id="1286"/>
    <lineage>
        <taxon>Bacteria</taxon>
        <taxon>Bacillati</taxon>
        <taxon>Bacillota</taxon>
        <taxon>Bacilli</taxon>
        <taxon>Bacillales</taxon>
        <taxon>Staphylococcaceae</taxon>
        <taxon>Staphylococcus</taxon>
    </lineage>
</organism>
<dbReference type="PANTHER" id="PTHR33308:SF9">
    <property type="entry name" value="PEPTIDOGLYCAN HYDROLASE FLGJ"/>
    <property type="match status" value="1"/>
</dbReference>